<name>A0A635R884_SALET</name>
<sequence>MKINAVLIGDEIFVNTKTQYLYYEGITVIDDYYGKYGWWIPSPNSLRLEEALTAEENKLEKEWCYISSVIDVSGRIKDVYWAKESGWRVTLHQSTPVRLLYDHSDTSELAFTIETLSVRKDLDNVGKGKWSIERIEEILGHFKANNKFKRWCTLPELVEELKKRDCKPLPFNP</sequence>
<gene>
    <name evidence="1" type="ORF">CB695_15920</name>
</gene>
<dbReference type="EMBL" id="AAMIYH010000015">
    <property type="protein sequence ID" value="EDH8302959.1"/>
    <property type="molecule type" value="Genomic_DNA"/>
</dbReference>
<protein>
    <submittedName>
        <fullName evidence="1">Uncharacterized protein</fullName>
    </submittedName>
</protein>
<organism evidence="1">
    <name type="scientific">Salmonella enterica subsp. enterica serovar Chester</name>
    <dbReference type="NCBI Taxonomy" id="149386"/>
    <lineage>
        <taxon>Bacteria</taxon>
        <taxon>Pseudomonadati</taxon>
        <taxon>Pseudomonadota</taxon>
        <taxon>Gammaproteobacteria</taxon>
        <taxon>Enterobacterales</taxon>
        <taxon>Enterobacteriaceae</taxon>
        <taxon>Salmonella</taxon>
    </lineage>
</organism>
<proteinExistence type="predicted"/>
<dbReference type="AlphaFoldDB" id="A0A635R884"/>
<evidence type="ECO:0000313" key="1">
    <source>
        <dbReference type="EMBL" id="EDH8302959.1"/>
    </source>
</evidence>
<reference evidence="1" key="1">
    <citation type="submission" date="2018-07" db="EMBL/GenBank/DDBJ databases">
        <authorList>
            <person name="Ashton P.M."/>
            <person name="Dallman T."/>
            <person name="Nair S."/>
            <person name="De Pinna E."/>
            <person name="Peters T."/>
            <person name="Grant K."/>
        </authorList>
    </citation>
    <scope>NUCLEOTIDE SEQUENCE</scope>
    <source>
        <strain evidence="1">368335</strain>
    </source>
</reference>
<comment type="caution">
    <text evidence="1">The sequence shown here is derived from an EMBL/GenBank/DDBJ whole genome shotgun (WGS) entry which is preliminary data.</text>
</comment>
<accession>A0A635R884</accession>